<dbReference type="Proteomes" id="UP000291343">
    <property type="component" value="Unassembled WGS sequence"/>
</dbReference>
<keyword evidence="5" id="KW-0732">Signal</keyword>
<keyword evidence="8" id="KW-1015">Disulfide bond</keyword>
<comment type="catalytic activity">
    <reaction evidence="1">
        <text>Hydrolysis of terminal, non-reducing alpha-D-mannose residues in alpha-D-mannosides.</text>
        <dbReference type="EC" id="3.2.1.24"/>
    </reaction>
</comment>
<dbReference type="GO" id="GO:0006013">
    <property type="term" value="P:mannose metabolic process"/>
    <property type="evidence" value="ECO:0007669"/>
    <property type="project" value="InterPro"/>
</dbReference>
<dbReference type="GO" id="GO:0030246">
    <property type="term" value="F:carbohydrate binding"/>
    <property type="evidence" value="ECO:0007669"/>
    <property type="project" value="InterPro"/>
</dbReference>
<dbReference type="GO" id="GO:0046872">
    <property type="term" value="F:metal ion binding"/>
    <property type="evidence" value="ECO:0007669"/>
    <property type="project" value="UniProtKB-KW"/>
</dbReference>
<comment type="cofactor">
    <cofactor evidence="11">
        <name>Zn(2+)</name>
        <dbReference type="ChEBI" id="CHEBI:29105"/>
    </cofactor>
    <text evidence="11">Binds 1 zinc ion per subunit.</text>
</comment>
<evidence type="ECO:0000256" key="11">
    <source>
        <dbReference type="RuleBase" id="RU361199"/>
    </source>
</evidence>
<evidence type="ECO:0000256" key="6">
    <source>
        <dbReference type="ARBA" id="ARBA00022801"/>
    </source>
</evidence>
<dbReference type="InterPro" id="IPR027291">
    <property type="entry name" value="Glyco_hydro_38_N_sf"/>
</dbReference>
<dbReference type="InParanoid" id="A0A482X9Y7"/>
<evidence type="ECO:0000256" key="9">
    <source>
        <dbReference type="ARBA" id="ARBA00023180"/>
    </source>
</evidence>
<dbReference type="InterPro" id="IPR000602">
    <property type="entry name" value="Glyco_hydro_38_N"/>
</dbReference>
<keyword evidence="7 11" id="KW-0862">Zinc</keyword>
<dbReference type="FunFam" id="1.20.1270.50:FF:000002">
    <property type="entry name" value="Alpha-mannosidase"/>
    <property type="match status" value="1"/>
</dbReference>
<dbReference type="Pfam" id="PF01074">
    <property type="entry name" value="Glyco_hydro_38N"/>
    <property type="match status" value="1"/>
</dbReference>
<gene>
    <name evidence="14" type="ORF">LSTR_LSTR003928</name>
</gene>
<evidence type="ECO:0000256" key="7">
    <source>
        <dbReference type="ARBA" id="ARBA00022833"/>
    </source>
</evidence>
<dbReference type="SUPFAM" id="SSF88713">
    <property type="entry name" value="Glycoside hydrolase/deacetylase"/>
    <property type="match status" value="1"/>
</dbReference>
<evidence type="ECO:0000256" key="10">
    <source>
        <dbReference type="ARBA" id="ARBA00023295"/>
    </source>
</evidence>
<dbReference type="STRING" id="195883.A0A482X9Y7"/>
<evidence type="ECO:0000256" key="2">
    <source>
        <dbReference type="ARBA" id="ARBA00009792"/>
    </source>
</evidence>
<sequence>MATYSVPLGRALNKQFVQYALIIIPTVLVISFFLIFAYIVGKERTVPVVVPVDSYKNCPKPKEGFLNVHIICHTHDDISWLKTFDQYYYGTNSIVQNVAVQHILETVVDELKKNGDRRFVYVESAFFWRWWKEQNLETRKQVMQFVERGQLEFAGGGWSMNDEATPSYQQIIDSFTWGFRKLSDLSETRSAKSGWQIDPFGRRESSVAFARFGFDATFVNALISTRKPFDIRTETAEFIWQAIRTWTSDIFTNVMYDHYHTISGFNFESRRRNEAIVDAKNSSEYNVDKKTERIINEAKLRKNFYKSNNVYLTFGDDFTFNNAISWFKNIDKLIKYINSDESSKTHIFYSTPSCYIKSVNDANLNFTTKSDDFFPYRNDEKSVWAGYFTSRPNFKYYIRFANNLLQTMKQLCAMSDYSEDEEGPLDLFRAEIGMTNHHDTITGTSLQDVVNDNLRRLTLAIDNSKPVTGNIIKKLLKKTRKPQLEIEFEPCLHLNVSQCSTCESGSPFVLTLYNPLSHPVNHYVRVPVYNDLLYSVLNSDGEKIPAQLVPLPKQVLDIPGRSSNSTVELVFRAEAVPALGFKSYYVAPSNDNMETTRGMEGKSLVIGNQAKVAVEVDSGNGLIKSIFRNGVQYPMSQEFFYYSSSRRPQRGSPSGAYIFNPENSEARRSLVEEIHQTVKDWMTQVIRIYKDEEHIEFEWLAGPLDVRKNHEGKEIISVYKLRNMNSDRTFYTDSNGREMMQRVKNRRPVWAIDLQGNAVVPGNYYPVTSRIMIRDDQIQMALLPDRPQGGSSLHDGEIELMIHRNLLYDDNKGMGESLIETDENGKEIVVRGKHFLTLGNVTTQSAAERILAKEKFHPVSVYVTPAQDIKFSKWNENYAMEYSGLKYPLPENVHILTLEPWKWGTLLLRLEHIMESNDHIELSKPVTVDLKNLFTTFKIKSLKEMALGGNIELKNVHRLHWNTEQSARRDNRKKFTHDESELQNMEITLYPMEIRTFILEVHFG</sequence>
<dbReference type="Pfam" id="PF09261">
    <property type="entry name" value="Alpha-mann_mid"/>
    <property type="match status" value="1"/>
</dbReference>
<dbReference type="EC" id="3.2.1.-" evidence="11"/>
<evidence type="ECO:0000256" key="3">
    <source>
        <dbReference type="ARBA" id="ARBA00012752"/>
    </source>
</evidence>
<organism evidence="14 15">
    <name type="scientific">Laodelphax striatellus</name>
    <name type="common">Small brown planthopper</name>
    <name type="synonym">Delphax striatella</name>
    <dbReference type="NCBI Taxonomy" id="195883"/>
    <lineage>
        <taxon>Eukaryota</taxon>
        <taxon>Metazoa</taxon>
        <taxon>Ecdysozoa</taxon>
        <taxon>Arthropoda</taxon>
        <taxon>Hexapoda</taxon>
        <taxon>Insecta</taxon>
        <taxon>Pterygota</taxon>
        <taxon>Neoptera</taxon>
        <taxon>Paraneoptera</taxon>
        <taxon>Hemiptera</taxon>
        <taxon>Auchenorrhyncha</taxon>
        <taxon>Fulgoroidea</taxon>
        <taxon>Delphacidae</taxon>
        <taxon>Criomorphinae</taxon>
        <taxon>Laodelphax</taxon>
    </lineage>
</organism>
<dbReference type="InterPro" id="IPR050843">
    <property type="entry name" value="Glycosyl_Hydrlase_38"/>
</dbReference>
<dbReference type="Gene3D" id="2.70.98.30">
    <property type="entry name" value="Golgi alpha-mannosidase II, domain 4"/>
    <property type="match status" value="1"/>
</dbReference>
<reference evidence="14 15" key="1">
    <citation type="journal article" date="2017" name="Gigascience">
        <title>Genome sequence of the small brown planthopper, Laodelphax striatellus.</title>
        <authorList>
            <person name="Zhu J."/>
            <person name="Jiang F."/>
            <person name="Wang X."/>
            <person name="Yang P."/>
            <person name="Bao Y."/>
            <person name="Zhao W."/>
            <person name="Wang W."/>
            <person name="Lu H."/>
            <person name="Wang Q."/>
            <person name="Cui N."/>
            <person name="Li J."/>
            <person name="Chen X."/>
            <person name="Luo L."/>
            <person name="Yu J."/>
            <person name="Kang L."/>
            <person name="Cui F."/>
        </authorList>
    </citation>
    <scope>NUCLEOTIDE SEQUENCE [LARGE SCALE GENOMIC DNA]</scope>
    <source>
        <strain evidence="14">Lst14</strain>
    </source>
</reference>
<evidence type="ECO:0000313" key="14">
    <source>
        <dbReference type="EMBL" id="RZF42310.1"/>
    </source>
</evidence>
<keyword evidence="15" id="KW-1185">Reference proteome</keyword>
<dbReference type="InterPro" id="IPR028995">
    <property type="entry name" value="Glyco_hydro_57/38_cen_sf"/>
</dbReference>
<feature type="transmembrane region" description="Helical" evidence="12">
    <location>
        <begin position="20"/>
        <end position="41"/>
    </location>
</feature>
<dbReference type="InterPro" id="IPR011682">
    <property type="entry name" value="Glyco_hydro_38_C"/>
</dbReference>
<dbReference type="PANTHER" id="PTHR11607:SF3">
    <property type="entry name" value="LYSOSOMAL ALPHA-MANNOSIDASE"/>
    <property type="match status" value="1"/>
</dbReference>
<accession>A0A482X9Y7</accession>
<dbReference type="GO" id="GO:0005764">
    <property type="term" value="C:lysosome"/>
    <property type="evidence" value="ECO:0007669"/>
    <property type="project" value="TreeGrafter"/>
</dbReference>
<dbReference type="FunFam" id="2.60.40.1180:FF:000018">
    <property type="entry name" value="Alpha-mannosidase"/>
    <property type="match status" value="1"/>
</dbReference>
<evidence type="ECO:0000256" key="4">
    <source>
        <dbReference type="ARBA" id="ARBA00022723"/>
    </source>
</evidence>
<evidence type="ECO:0000256" key="8">
    <source>
        <dbReference type="ARBA" id="ARBA00023157"/>
    </source>
</evidence>
<dbReference type="Pfam" id="PF21260">
    <property type="entry name" value="Laman-like_dom"/>
    <property type="match status" value="1"/>
</dbReference>
<dbReference type="OrthoDB" id="2016903at2759"/>
<dbReference type="InterPro" id="IPR037094">
    <property type="entry name" value="Glyco_hydro_38_cen_sf"/>
</dbReference>
<dbReference type="InterPro" id="IPR015341">
    <property type="entry name" value="Glyco_hydro_38_cen"/>
</dbReference>
<dbReference type="InterPro" id="IPR011013">
    <property type="entry name" value="Gal_mutarotase_sf_dom"/>
</dbReference>
<dbReference type="PANTHER" id="PTHR11607">
    <property type="entry name" value="ALPHA-MANNOSIDASE"/>
    <property type="match status" value="1"/>
</dbReference>
<dbReference type="InterPro" id="IPR048534">
    <property type="entry name" value="Man2a1-like_dom"/>
</dbReference>
<dbReference type="Gene3D" id="2.60.40.1360">
    <property type="match status" value="1"/>
</dbReference>
<keyword evidence="12" id="KW-1133">Transmembrane helix</keyword>
<keyword evidence="12" id="KW-0472">Membrane</keyword>
<keyword evidence="10 11" id="KW-0326">Glycosidase</keyword>
<feature type="domain" description="Glycoside hydrolase family 38 central" evidence="13">
    <location>
        <begin position="382"/>
        <end position="457"/>
    </location>
</feature>
<dbReference type="SMART" id="SM00872">
    <property type="entry name" value="Alpha-mann_mid"/>
    <property type="match status" value="1"/>
</dbReference>
<dbReference type="SUPFAM" id="SSF74650">
    <property type="entry name" value="Galactose mutarotase-like"/>
    <property type="match status" value="1"/>
</dbReference>
<protein>
    <recommendedName>
        <fullName evidence="3 11">Alpha-mannosidase</fullName>
        <ecNumber evidence="11">3.2.1.-</ecNumber>
    </recommendedName>
</protein>
<dbReference type="SMR" id="A0A482X9Y7"/>
<evidence type="ECO:0000313" key="15">
    <source>
        <dbReference type="Proteomes" id="UP000291343"/>
    </source>
</evidence>
<keyword evidence="6 11" id="KW-0378">Hydrolase</keyword>
<keyword evidence="9" id="KW-0325">Glycoprotein</keyword>
<dbReference type="Pfam" id="PF07748">
    <property type="entry name" value="Glyco_hydro_38C"/>
    <property type="match status" value="1"/>
</dbReference>
<keyword evidence="12" id="KW-0812">Transmembrane</keyword>
<evidence type="ECO:0000256" key="1">
    <source>
        <dbReference type="ARBA" id="ARBA00000365"/>
    </source>
</evidence>
<comment type="similarity">
    <text evidence="2 11">Belongs to the glycosyl hydrolase 38 family.</text>
</comment>
<dbReference type="InterPro" id="IPR011330">
    <property type="entry name" value="Glyco_hydro/deAcase_b/a-brl"/>
</dbReference>
<evidence type="ECO:0000259" key="13">
    <source>
        <dbReference type="SMART" id="SM00872"/>
    </source>
</evidence>
<keyword evidence="4 11" id="KW-0479">Metal-binding</keyword>
<evidence type="ECO:0000256" key="12">
    <source>
        <dbReference type="SAM" id="Phobius"/>
    </source>
</evidence>
<proteinExistence type="inferred from homology"/>
<dbReference type="GO" id="GO:0004559">
    <property type="term" value="F:alpha-mannosidase activity"/>
    <property type="evidence" value="ECO:0007669"/>
    <property type="project" value="UniProtKB-EC"/>
</dbReference>
<dbReference type="SUPFAM" id="SSF88688">
    <property type="entry name" value="Families 57/38 glycoside transferase middle domain"/>
    <property type="match status" value="1"/>
</dbReference>
<name>A0A482X9Y7_LAOST</name>
<evidence type="ECO:0000256" key="5">
    <source>
        <dbReference type="ARBA" id="ARBA00022729"/>
    </source>
</evidence>
<dbReference type="AlphaFoldDB" id="A0A482X9Y7"/>
<dbReference type="Gene3D" id="1.20.1270.50">
    <property type="entry name" value="Glycoside hydrolase family 38, central domain"/>
    <property type="match status" value="2"/>
</dbReference>
<comment type="caution">
    <text evidence="14">The sequence shown here is derived from an EMBL/GenBank/DDBJ whole genome shotgun (WGS) entry which is preliminary data.</text>
</comment>
<dbReference type="Gene3D" id="2.60.40.1180">
    <property type="entry name" value="Golgi alpha-mannosidase II"/>
    <property type="match status" value="1"/>
</dbReference>
<dbReference type="Gene3D" id="3.20.110.10">
    <property type="entry name" value="Glycoside hydrolase 38, N terminal domain"/>
    <property type="match status" value="1"/>
</dbReference>
<dbReference type="EMBL" id="QKKF02015239">
    <property type="protein sequence ID" value="RZF42310.1"/>
    <property type="molecule type" value="Genomic_DNA"/>
</dbReference>
<dbReference type="Pfam" id="PF17677">
    <property type="entry name" value="Glyco_hydro38C2"/>
    <property type="match status" value="1"/>
</dbReference>
<dbReference type="InterPro" id="IPR013780">
    <property type="entry name" value="Glyco_hydro_b"/>
</dbReference>
<dbReference type="InterPro" id="IPR041147">
    <property type="entry name" value="GH38_C"/>
</dbReference>